<dbReference type="GO" id="GO:0009982">
    <property type="term" value="F:pseudouridine synthase activity"/>
    <property type="evidence" value="ECO:0007669"/>
    <property type="project" value="InterPro"/>
</dbReference>
<keyword evidence="4" id="KW-1185">Reference proteome</keyword>
<feature type="region of interest" description="Disordered" evidence="1">
    <location>
        <begin position="139"/>
        <end position="163"/>
    </location>
</feature>
<dbReference type="GO" id="GO:0140098">
    <property type="term" value="F:catalytic activity, acting on RNA"/>
    <property type="evidence" value="ECO:0007669"/>
    <property type="project" value="UniProtKB-ARBA"/>
</dbReference>
<reference evidence="3" key="1">
    <citation type="submission" date="2023-08" db="EMBL/GenBank/DDBJ databases">
        <title>Comparative genomics and taxonomic characterization of three novel marine species of genus Marivirga.</title>
        <authorList>
            <person name="Muhammad N."/>
            <person name="Kim S.-G."/>
        </authorList>
    </citation>
    <scope>NUCLEOTIDE SEQUENCE [LARGE SCALE GENOMIC DNA]</scope>
    <source>
        <strain evidence="3">ABR2-2</strain>
    </source>
</reference>
<dbReference type="PANTHER" id="PTHR21600:SF89">
    <property type="entry name" value="RIBOSOMAL LARGE SUBUNIT PSEUDOURIDINE SYNTHASE A"/>
    <property type="match status" value="1"/>
</dbReference>
<dbReference type="EMBL" id="CP129970">
    <property type="protein sequence ID" value="WMN07649.1"/>
    <property type="molecule type" value="Genomic_DNA"/>
</dbReference>
<evidence type="ECO:0000313" key="4">
    <source>
        <dbReference type="Proteomes" id="UP001244443"/>
    </source>
</evidence>
<feature type="domain" description="Pseudouridine synthase RsuA/RluA-like" evidence="2">
    <location>
        <begin position="353"/>
        <end position="499"/>
    </location>
</feature>
<dbReference type="PROSITE" id="PS01129">
    <property type="entry name" value="PSI_RLU"/>
    <property type="match status" value="1"/>
</dbReference>
<dbReference type="SUPFAM" id="SSF55120">
    <property type="entry name" value="Pseudouridine synthase"/>
    <property type="match status" value="1"/>
</dbReference>
<feature type="compositionally biased region" description="Basic residues" evidence="1">
    <location>
        <begin position="151"/>
        <end position="160"/>
    </location>
</feature>
<dbReference type="Pfam" id="PF00849">
    <property type="entry name" value="PseudoU_synth_2"/>
    <property type="match status" value="1"/>
</dbReference>
<dbReference type="GO" id="GO:0000455">
    <property type="term" value="P:enzyme-directed rRNA pseudouridine synthesis"/>
    <property type="evidence" value="ECO:0007669"/>
    <property type="project" value="TreeGrafter"/>
</dbReference>
<dbReference type="PANTHER" id="PTHR21600">
    <property type="entry name" value="MITOCHONDRIAL RNA PSEUDOURIDINE SYNTHASE"/>
    <property type="match status" value="1"/>
</dbReference>
<evidence type="ECO:0000313" key="3">
    <source>
        <dbReference type="EMBL" id="WMN07649.1"/>
    </source>
</evidence>
<dbReference type="InterPro" id="IPR006145">
    <property type="entry name" value="PsdUridine_synth_RsuA/RluA"/>
</dbReference>
<dbReference type="AlphaFoldDB" id="A0AA51N813"/>
<dbReference type="CDD" id="cd02869">
    <property type="entry name" value="PseudoU_synth_RluA_like"/>
    <property type="match status" value="1"/>
</dbReference>
<dbReference type="GO" id="GO:0003723">
    <property type="term" value="F:RNA binding"/>
    <property type="evidence" value="ECO:0007669"/>
    <property type="project" value="InterPro"/>
</dbReference>
<accession>A0AA51N813</accession>
<evidence type="ECO:0000256" key="1">
    <source>
        <dbReference type="SAM" id="MobiDB-lite"/>
    </source>
</evidence>
<organism evidence="3 4">
    <name type="scientific">Marivirga arenosa</name>
    <dbReference type="NCBI Taxonomy" id="3059076"/>
    <lineage>
        <taxon>Bacteria</taxon>
        <taxon>Pseudomonadati</taxon>
        <taxon>Bacteroidota</taxon>
        <taxon>Cytophagia</taxon>
        <taxon>Cytophagales</taxon>
        <taxon>Marivirgaceae</taxon>
        <taxon>Marivirga</taxon>
    </lineage>
</organism>
<dbReference type="InterPro" id="IPR020103">
    <property type="entry name" value="PsdUridine_synth_cat_dom_sf"/>
</dbReference>
<dbReference type="InterPro" id="IPR006224">
    <property type="entry name" value="PsdUridine_synth_RluA-like_CS"/>
</dbReference>
<feature type="compositionally biased region" description="Basic and acidic residues" evidence="1">
    <location>
        <begin position="139"/>
        <end position="150"/>
    </location>
</feature>
<evidence type="ECO:0000259" key="2">
    <source>
        <dbReference type="Pfam" id="PF00849"/>
    </source>
</evidence>
<dbReference type="Gene3D" id="3.30.2350.10">
    <property type="entry name" value="Pseudouridine synthase"/>
    <property type="match status" value="1"/>
</dbReference>
<proteinExistence type="predicted"/>
<dbReference type="Proteomes" id="UP001244443">
    <property type="component" value="Chromosome"/>
</dbReference>
<name>A0AA51N813_9BACT</name>
<sequence>MQDQYFNNFQTDVSEIVLPKKFTFPFSYEPHPLTKIAAKELQQLLSKKSLEKEISGKMYGVLVVKNKNNELGFLASFSGQDYEGVEPANFVPPIFNRLNKEGFFKKGEEELRQINSRIENIEKDTEFITLREKLKEQSKKADSEIKDRQLAKHKSKAKRKEQREEAMISLSPAAYDHLNEKLSKESRKEDFNYKKFTKDWKRKIATIQKELSVYESKIQKLKKDRKQKSILLQKKIFDQYQFLNIKSEKKGLETIFEPIGNPPSGAGDCALPKLLQYAFQNNYEPISMGEFWWGKAPKSELRKEGRFYPACSGKCKPILGHMLKGLNLEDDPLKQYTAKDKVIKTLYEDDFIAVIVKPTGLLSIPSKEIKDSVLLRMQKKYPKATGPLLAHRLDKMTSGIMLISKDLDSHKYLQKQFMDKTIKKRYYAIIEGELNENSGEVNLPLAVDEDNRPMQKVSYQEGRDAKTKWEVINRKKDKTLVKFTPITGRTHQLRVHSAHPEGLNAPIVGDTLYGEKDERLMLHAQFIEFYHPKTEEKLSFEVDPDFTL</sequence>
<gene>
    <name evidence="3" type="ORF">QYS48_29445</name>
</gene>
<dbReference type="InterPro" id="IPR050188">
    <property type="entry name" value="RluA_PseudoU_synthase"/>
</dbReference>
<dbReference type="RefSeq" id="WP_308357837.1">
    <property type="nucleotide sequence ID" value="NZ_CP129970.2"/>
</dbReference>
<protein>
    <submittedName>
        <fullName evidence="3">Pseudouridine synthase</fullName>
    </submittedName>
</protein>